<name>A0A914H281_GLORO</name>
<feature type="region of interest" description="Disordered" evidence="3">
    <location>
        <begin position="766"/>
        <end position="797"/>
    </location>
</feature>
<dbReference type="AlphaFoldDB" id="A0A914H281"/>
<keyword evidence="5" id="KW-1185">Reference proteome</keyword>
<dbReference type="Pfam" id="PF25329">
    <property type="entry name" value="C2_GDE1"/>
    <property type="match status" value="1"/>
</dbReference>
<feature type="region of interest" description="Disordered" evidence="3">
    <location>
        <begin position="76"/>
        <end position="95"/>
    </location>
</feature>
<dbReference type="GO" id="GO:0047389">
    <property type="term" value="F:glycerophosphocholine phosphodiesterase activity"/>
    <property type="evidence" value="ECO:0007669"/>
    <property type="project" value="TreeGrafter"/>
</dbReference>
<dbReference type="InterPro" id="IPR057506">
    <property type="entry name" value="C2_GPCPD1"/>
</dbReference>
<comment type="similarity">
    <text evidence="1">Belongs to the glycerophosphoryl diester phosphodiesterase family.</text>
</comment>
<evidence type="ECO:0000256" key="1">
    <source>
        <dbReference type="ARBA" id="ARBA00007277"/>
    </source>
</evidence>
<proteinExistence type="inferred from homology"/>
<sequence length="814" mass="91900">MAIPTPFPEKNAFPNKPKSAGCLCDEFEKGQTAPEGQRTKVYFAVRTSCARPWERMFVCGGNELLGNWRSEGALEMAREDGEEKGQKNSGSPSTSSVWRISIELDGKGSQCLLRFRFFVGLRLQTDPSNAQSPLSLSVVRWEAQKAPRCILPSVEANLLGECNKGVINEFGIYGGRDRLVMDGWLNGREQRQIFLRLFGTALRFFDNKLLQRHFLIRVTPCDVRMDQEFNFASPKGLVSWRTPSLYMHSLDSTTEEDEQYTDAPATSTAAHIPLPSHSCTEFANLLSDANPFFREQSERGEPFRNDGEDYFVFRTTSVATEFLAFRVELFMLPQQNWTSGETKVGLSPSRFALAYCMPSSMPDTNGSLSLPLVAVKTQKPVGQIKVDYLLATSVDWGEEEDNATRMEVTYVKHWKKRRTLEVGHRGSGESFTKFATARENTIFSLNNAAQKGADFVEFDVQLSRDQSVVVFHDFHVLVSVAKRNPQRLEPNGLTTTNNPNKSATEVIGPTAATTDGGELHKMAVRDLSLAQLRLLHVHHYLETEEREKINHPPHKHHHLTGEPDEGSDLRSFPTLVEALQRVDEHAGFNVEIKYPMKMRDGTHECENYFERNQYMDRLLMDVFGHAGKRRVVFSSFDPDICTLLSVKQNRYPVLFLCVGQTDRYVPFLDERSKVTRVGTNFSACSNLLGINLHSEELLSDPTPLGRAVSLKLIVFVWGEDLDNPKNVAYFRRQNVDAIIYDRIGELETRQNVFVVEREVKSALFKSPRSSPSLSRANSLQRNSPSPTVEEPNRPPAKMLANGFARQMTIANGDF</sequence>
<dbReference type="WBParaSite" id="Gr19_v10_g13455.t1">
    <property type="protein sequence ID" value="Gr19_v10_g13455.t1"/>
    <property type="gene ID" value="Gr19_v10_g13455"/>
</dbReference>
<keyword evidence="2" id="KW-0378">Hydrolase</keyword>
<dbReference type="InterPro" id="IPR051578">
    <property type="entry name" value="GDPD"/>
</dbReference>
<dbReference type="PANTHER" id="PTHR22958">
    <property type="entry name" value="GLYCEROPHOSPHORYL DIESTER PHOSPHODIESTERASE"/>
    <property type="match status" value="1"/>
</dbReference>
<dbReference type="Pfam" id="PF03009">
    <property type="entry name" value="GDPD"/>
    <property type="match status" value="1"/>
</dbReference>
<protein>
    <submittedName>
        <fullName evidence="6">GP-PDE domain-containing protein</fullName>
    </submittedName>
</protein>
<feature type="compositionally biased region" description="Polar residues" evidence="3">
    <location>
        <begin position="767"/>
        <end position="786"/>
    </location>
</feature>
<organism evidence="5 6">
    <name type="scientific">Globodera rostochiensis</name>
    <name type="common">Golden nematode worm</name>
    <name type="synonym">Heterodera rostochiensis</name>
    <dbReference type="NCBI Taxonomy" id="31243"/>
    <lineage>
        <taxon>Eukaryota</taxon>
        <taxon>Metazoa</taxon>
        <taxon>Ecdysozoa</taxon>
        <taxon>Nematoda</taxon>
        <taxon>Chromadorea</taxon>
        <taxon>Rhabditida</taxon>
        <taxon>Tylenchina</taxon>
        <taxon>Tylenchomorpha</taxon>
        <taxon>Tylenchoidea</taxon>
        <taxon>Heteroderidae</taxon>
        <taxon>Heteroderinae</taxon>
        <taxon>Globodera</taxon>
    </lineage>
</organism>
<feature type="domain" description="GP-PDE" evidence="4">
    <location>
        <begin position="419"/>
        <end position="750"/>
    </location>
</feature>
<dbReference type="SUPFAM" id="SSF49452">
    <property type="entry name" value="Starch-binding domain-like"/>
    <property type="match status" value="1"/>
</dbReference>
<dbReference type="InterPro" id="IPR002044">
    <property type="entry name" value="CBM20"/>
</dbReference>
<feature type="compositionally biased region" description="Basic and acidic residues" evidence="3">
    <location>
        <begin position="76"/>
        <end position="86"/>
    </location>
</feature>
<evidence type="ECO:0000256" key="2">
    <source>
        <dbReference type="ARBA" id="ARBA00022801"/>
    </source>
</evidence>
<evidence type="ECO:0000259" key="4">
    <source>
        <dbReference type="PROSITE" id="PS51704"/>
    </source>
</evidence>
<dbReference type="PROSITE" id="PS51704">
    <property type="entry name" value="GP_PDE"/>
    <property type="match status" value="1"/>
</dbReference>
<dbReference type="GO" id="GO:0046475">
    <property type="term" value="P:glycerophospholipid catabolic process"/>
    <property type="evidence" value="ECO:0007669"/>
    <property type="project" value="TreeGrafter"/>
</dbReference>
<evidence type="ECO:0000313" key="5">
    <source>
        <dbReference type="Proteomes" id="UP000887572"/>
    </source>
</evidence>
<dbReference type="InterPro" id="IPR030395">
    <property type="entry name" value="GP_PDE_dom"/>
</dbReference>
<accession>A0A914H281</accession>
<dbReference type="SMART" id="SM01065">
    <property type="entry name" value="CBM_2"/>
    <property type="match status" value="1"/>
</dbReference>
<reference evidence="6" key="1">
    <citation type="submission" date="2022-11" db="UniProtKB">
        <authorList>
            <consortium name="WormBaseParasite"/>
        </authorList>
    </citation>
    <scope>IDENTIFICATION</scope>
</reference>
<dbReference type="FunFam" id="3.20.20.190:FF:000032">
    <property type="entry name" value="Glycerophosphoryl diester phosphodiesterase, putative"/>
    <property type="match status" value="1"/>
</dbReference>
<dbReference type="GO" id="GO:2001070">
    <property type="term" value="F:starch binding"/>
    <property type="evidence" value="ECO:0007669"/>
    <property type="project" value="InterPro"/>
</dbReference>
<dbReference type="Gene3D" id="2.60.40.10">
    <property type="entry name" value="Immunoglobulins"/>
    <property type="match status" value="1"/>
</dbReference>
<feature type="region of interest" description="Disordered" evidence="3">
    <location>
        <begin position="546"/>
        <end position="568"/>
    </location>
</feature>
<evidence type="ECO:0000256" key="3">
    <source>
        <dbReference type="SAM" id="MobiDB-lite"/>
    </source>
</evidence>
<dbReference type="InterPro" id="IPR013784">
    <property type="entry name" value="Carb-bd-like_fold"/>
</dbReference>
<dbReference type="InterPro" id="IPR017946">
    <property type="entry name" value="PLC-like_Pdiesterase_TIM-brl"/>
</dbReference>
<dbReference type="Proteomes" id="UP000887572">
    <property type="component" value="Unplaced"/>
</dbReference>
<dbReference type="PANTHER" id="PTHR22958:SF1">
    <property type="entry name" value="GLYCEROPHOSPHOCHOLINE PHOSPHODIESTERASE GPCPD1"/>
    <property type="match status" value="1"/>
</dbReference>
<dbReference type="InterPro" id="IPR013783">
    <property type="entry name" value="Ig-like_fold"/>
</dbReference>
<dbReference type="SUPFAM" id="SSF51695">
    <property type="entry name" value="PLC-like phosphodiesterases"/>
    <property type="match status" value="1"/>
</dbReference>
<evidence type="ECO:0000313" key="6">
    <source>
        <dbReference type="WBParaSite" id="Gr19_v10_g13455.t1"/>
    </source>
</evidence>
<dbReference type="Gene3D" id="3.20.20.190">
    <property type="entry name" value="Phosphatidylinositol (PI) phosphodiesterase"/>
    <property type="match status" value="1"/>
</dbReference>